<sequence length="301" mass="34633">MDSLKIDKSVVICALARDCANALTGNIARIEELRTSFRTSEVVVIENDSQDNTKELLFDWKREGSRINILSKDDFYRSPEGKDKSDVIPGTSMDRISRMSICRNNYLNWIKNNRKTFDYVLMIDIDVEDFSIKGILESIKAAPSDWGGLFANGYTDSKVAGFKFYKIFHDVYAFLDKMPSSKPYLTFAQMFRNSKLINKKLKENAYVPVVSGFGGLGIYKFEAIMNLQYKSVNNEDILMEAVCEHIPFNISVINRGYQNYICEKMKVYYGESKNLMVLRNLLPLPIFKFLAFMITFKKLKA</sequence>
<protein>
    <recommendedName>
        <fullName evidence="3">Glycosyltransferase 2-like domain-containing protein</fullName>
    </recommendedName>
</protein>
<accession>A0ABZ0TUG5</accession>
<name>A0ABZ0TUG5_9SPHI</name>
<dbReference type="RefSeq" id="WP_321564904.1">
    <property type="nucleotide sequence ID" value="NZ_CP139558.1"/>
</dbReference>
<dbReference type="Proteomes" id="UP001324380">
    <property type="component" value="Chromosome"/>
</dbReference>
<dbReference type="EMBL" id="CP139558">
    <property type="protein sequence ID" value="WPU95798.1"/>
    <property type="molecule type" value="Genomic_DNA"/>
</dbReference>
<gene>
    <name evidence="1" type="ORF">SNE25_09740</name>
</gene>
<evidence type="ECO:0000313" key="2">
    <source>
        <dbReference type="Proteomes" id="UP001324380"/>
    </source>
</evidence>
<keyword evidence="2" id="KW-1185">Reference proteome</keyword>
<dbReference type="SUPFAM" id="SSF53448">
    <property type="entry name" value="Nucleotide-diphospho-sugar transferases"/>
    <property type="match status" value="1"/>
</dbReference>
<dbReference type="Pfam" id="PF11735">
    <property type="entry name" value="CAP59_mtransfer"/>
    <property type="match status" value="1"/>
</dbReference>
<evidence type="ECO:0000313" key="1">
    <source>
        <dbReference type="EMBL" id="WPU95798.1"/>
    </source>
</evidence>
<dbReference type="Gene3D" id="3.90.550.10">
    <property type="entry name" value="Spore Coat Polysaccharide Biosynthesis Protein SpsA, Chain A"/>
    <property type="match status" value="1"/>
</dbReference>
<dbReference type="InterPro" id="IPR021047">
    <property type="entry name" value="Mannosyltransferase_CMT1"/>
</dbReference>
<dbReference type="InterPro" id="IPR029044">
    <property type="entry name" value="Nucleotide-diphossugar_trans"/>
</dbReference>
<reference evidence="1 2" key="1">
    <citation type="submission" date="2023-11" db="EMBL/GenBank/DDBJ databases">
        <title>Analysis of the Genomes of Mucilaginibacter gossypii cycad 4 and M. sabulilitoris SNA2: microbes with the potential for plant growth promotion.</title>
        <authorList>
            <person name="Hirsch A.M."/>
            <person name="Humm E."/>
            <person name="Rubbi M."/>
            <person name="Del Vecchio G."/>
            <person name="Ha S.M."/>
            <person name="Pellegrini M."/>
            <person name="Gunsalus R.P."/>
        </authorList>
    </citation>
    <scope>NUCLEOTIDE SEQUENCE [LARGE SCALE GENOMIC DNA]</scope>
    <source>
        <strain evidence="1 2">SNA2</strain>
    </source>
</reference>
<proteinExistence type="predicted"/>
<organism evidence="1 2">
    <name type="scientific">Mucilaginibacter sabulilitoris</name>
    <dbReference type="NCBI Taxonomy" id="1173583"/>
    <lineage>
        <taxon>Bacteria</taxon>
        <taxon>Pseudomonadati</taxon>
        <taxon>Bacteroidota</taxon>
        <taxon>Sphingobacteriia</taxon>
        <taxon>Sphingobacteriales</taxon>
        <taxon>Sphingobacteriaceae</taxon>
        <taxon>Mucilaginibacter</taxon>
    </lineage>
</organism>
<evidence type="ECO:0008006" key="3">
    <source>
        <dbReference type="Google" id="ProtNLM"/>
    </source>
</evidence>